<dbReference type="PANTHER" id="PTHR33445:SF1">
    <property type="entry name" value="ATP SYNTHASE SUBUNIT B"/>
    <property type="match status" value="1"/>
</dbReference>
<keyword evidence="6 15" id="KW-0812">Transmembrane</keyword>
<evidence type="ECO:0000256" key="10">
    <source>
        <dbReference type="ARBA" id="ARBA00023136"/>
    </source>
</evidence>
<evidence type="ECO:0000256" key="9">
    <source>
        <dbReference type="ARBA" id="ARBA00023065"/>
    </source>
</evidence>
<evidence type="ECO:0000256" key="4">
    <source>
        <dbReference type="ARBA" id="ARBA00022475"/>
    </source>
</evidence>
<keyword evidence="7 15" id="KW-0375">Hydrogen ion transport</keyword>
<keyword evidence="19" id="KW-1185">Reference proteome</keyword>
<dbReference type="Pfam" id="PF00430">
    <property type="entry name" value="ATP-synt_B"/>
    <property type="match status" value="1"/>
</dbReference>
<dbReference type="HAMAP" id="MF_01398">
    <property type="entry name" value="ATP_synth_b_bprime"/>
    <property type="match status" value="1"/>
</dbReference>
<evidence type="ECO:0000256" key="8">
    <source>
        <dbReference type="ARBA" id="ARBA00022989"/>
    </source>
</evidence>
<accession>A0ABT1C108</accession>
<keyword evidence="4 15" id="KW-1003">Cell membrane</keyword>
<evidence type="ECO:0000256" key="15">
    <source>
        <dbReference type="HAMAP-Rule" id="MF_01398"/>
    </source>
</evidence>
<evidence type="ECO:0000256" key="5">
    <source>
        <dbReference type="ARBA" id="ARBA00022547"/>
    </source>
</evidence>
<evidence type="ECO:0000313" key="19">
    <source>
        <dbReference type="Proteomes" id="UP001205906"/>
    </source>
</evidence>
<dbReference type="EMBL" id="JAMXQS010000001">
    <property type="protein sequence ID" value="MCO6048504.1"/>
    <property type="molecule type" value="Genomic_DNA"/>
</dbReference>
<dbReference type="InterPro" id="IPR050059">
    <property type="entry name" value="ATP_synthase_B_chain"/>
</dbReference>
<proteinExistence type="inferred from homology"/>
<dbReference type="NCBIfam" id="NF006612">
    <property type="entry name" value="PRK09174.1"/>
    <property type="match status" value="1"/>
</dbReference>
<comment type="caution">
    <text evidence="18">The sequence shown here is derived from an EMBL/GenBank/DDBJ whole genome shotgun (WGS) entry which is preliminary data.</text>
</comment>
<comment type="similarity">
    <text evidence="2 15 16">Belongs to the ATPase B chain family.</text>
</comment>
<keyword evidence="5 15" id="KW-0138">CF(0)</keyword>
<evidence type="ECO:0000256" key="17">
    <source>
        <dbReference type="SAM" id="Coils"/>
    </source>
</evidence>
<dbReference type="RefSeq" id="WP_252815316.1">
    <property type="nucleotide sequence ID" value="NZ_JAMXQS010000001.1"/>
</dbReference>
<evidence type="ECO:0000256" key="16">
    <source>
        <dbReference type="RuleBase" id="RU003848"/>
    </source>
</evidence>
<evidence type="ECO:0000256" key="12">
    <source>
        <dbReference type="ARBA" id="ARBA00025198"/>
    </source>
</evidence>
<sequence>MFITPGYAQEAETHLDATHAETNAAHEGAPAVFPPFDSTFYPSQILWLVITFGLFYLFMKRVIMPRLGGIIEDRERRIASDLETANRMRAESDAAVAAYERDLAEARAKANAIGQEARDAAKASAEAERKRVEAGLDARLSEAQSRIDQLKASAMGEVGSIATETADAILRRLSARDIDRAAVEAAVATSRG</sequence>
<evidence type="ECO:0000256" key="2">
    <source>
        <dbReference type="ARBA" id="ARBA00005513"/>
    </source>
</evidence>
<feature type="transmembrane region" description="Helical" evidence="15">
    <location>
        <begin position="40"/>
        <end position="59"/>
    </location>
</feature>
<evidence type="ECO:0000256" key="11">
    <source>
        <dbReference type="ARBA" id="ARBA00023310"/>
    </source>
</evidence>
<evidence type="ECO:0000256" key="14">
    <source>
        <dbReference type="ARBA" id="ARBA00025830"/>
    </source>
</evidence>
<comment type="function">
    <text evidence="13">Component of the F(0) channel, it forms part of the peripheral stalk, linking F(1) to F(0). The b'-subunit is a diverged and duplicated form of b found in plants and photosynthetic bacteria.</text>
</comment>
<evidence type="ECO:0000256" key="13">
    <source>
        <dbReference type="ARBA" id="ARBA00025614"/>
    </source>
</evidence>
<evidence type="ECO:0000256" key="7">
    <source>
        <dbReference type="ARBA" id="ARBA00022781"/>
    </source>
</evidence>
<keyword evidence="9 15" id="KW-0406">Ion transport</keyword>
<evidence type="ECO:0000256" key="1">
    <source>
        <dbReference type="ARBA" id="ARBA00004377"/>
    </source>
</evidence>
<comment type="subcellular location">
    <subcellularLocation>
        <location evidence="1">Cell inner membrane</location>
        <topology evidence="1">Single-pass membrane protein</topology>
    </subcellularLocation>
    <subcellularLocation>
        <location evidence="15">Cell membrane</location>
        <topology evidence="15">Single-pass membrane protein</topology>
    </subcellularLocation>
</comment>
<dbReference type="Proteomes" id="UP001205906">
    <property type="component" value="Unassembled WGS sequence"/>
</dbReference>
<dbReference type="CDD" id="cd06503">
    <property type="entry name" value="ATP-synt_Fo_b"/>
    <property type="match status" value="1"/>
</dbReference>
<keyword evidence="10 15" id="KW-0472">Membrane</keyword>
<dbReference type="PANTHER" id="PTHR33445">
    <property type="entry name" value="ATP SYNTHASE SUBUNIT B', CHLOROPLASTIC"/>
    <property type="match status" value="1"/>
</dbReference>
<keyword evidence="3 15" id="KW-0813">Transport</keyword>
<evidence type="ECO:0000313" key="18">
    <source>
        <dbReference type="EMBL" id="MCO6048504.1"/>
    </source>
</evidence>
<organism evidence="18 19">
    <name type="scientific">Mesorhizobium liriopis</name>
    <dbReference type="NCBI Taxonomy" id="2953882"/>
    <lineage>
        <taxon>Bacteria</taxon>
        <taxon>Pseudomonadati</taxon>
        <taxon>Pseudomonadota</taxon>
        <taxon>Alphaproteobacteria</taxon>
        <taxon>Hyphomicrobiales</taxon>
        <taxon>Phyllobacteriaceae</taxon>
        <taxon>Mesorhizobium</taxon>
    </lineage>
</organism>
<dbReference type="InterPro" id="IPR002146">
    <property type="entry name" value="ATP_synth_b/b'su_bac/chlpt"/>
</dbReference>
<protein>
    <recommendedName>
        <fullName evidence="15">ATP synthase subunit b</fullName>
    </recommendedName>
    <alternativeName>
        <fullName evidence="15">ATP synthase F(0) sector subunit b</fullName>
    </alternativeName>
    <alternativeName>
        <fullName evidence="15">ATPase subunit I</fullName>
    </alternativeName>
    <alternativeName>
        <fullName evidence="15">F-type ATPase subunit b</fullName>
        <shortName evidence="15">F-ATPase subunit b</shortName>
    </alternativeName>
</protein>
<reference evidence="18 19" key="1">
    <citation type="submission" date="2022-06" db="EMBL/GenBank/DDBJ databases">
        <title>Mesorhizobium sp. strain RP14 Genome sequencing and assembly.</title>
        <authorList>
            <person name="Kim I."/>
        </authorList>
    </citation>
    <scope>NUCLEOTIDE SEQUENCE [LARGE SCALE GENOMIC DNA]</scope>
    <source>
        <strain evidence="19">RP14(2022)</strain>
    </source>
</reference>
<comment type="subunit">
    <text evidence="14 15">F-type ATPases have 2 components, F(1) - the catalytic core - and F(0) - the membrane proton channel. F(1) has five subunits: alpha(3), beta(3), gamma(1), delta(1), epsilon(1). F(0) has three main subunits: a(1), b(2) and c(10-14). The alpha and beta chains form an alternating ring which encloses part of the gamma chain. F(1) is attached to F(0) by a central stalk formed by the gamma and epsilon chains, while a peripheral stalk is formed by the delta and b chains.</text>
</comment>
<keyword evidence="8 15" id="KW-1133">Transmembrane helix</keyword>
<keyword evidence="11 15" id="KW-0066">ATP synthesis</keyword>
<evidence type="ECO:0000256" key="6">
    <source>
        <dbReference type="ARBA" id="ARBA00022692"/>
    </source>
</evidence>
<name>A0ABT1C108_9HYPH</name>
<gene>
    <name evidence="15" type="primary">atpF</name>
    <name evidence="18" type="ORF">NGM99_01705</name>
</gene>
<evidence type="ECO:0000256" key="3">
    <source>
        <dbReference type="ARBA" id="ARBA00022448"/>
    </source>
</evidence>
<comment type="function">
    <text evidence="12 15">F(1)F(0) ATP synthase produces ATP from ADP in the presence of a proton or sodium gradient. F-type ATPases consist of two structural domains, F(1) containing the extramembraneous catalytic core and F(0) containing the membrane proton channel, linked together by a central stalk and a peripheral stalk. During catalysis, ATP synthesis in the catalytic domain of F(1) is coupled via a rotary mechanism of the central stalk subunits to proton translocation.</text>
</comment>
<dbReference type="Gene3D" id="6.10.250.1580">
    <property type="match status" value="1"/>
</dbReference>
<keyword evidence="17" id="KW-0175">Coiled coil</keyword>
<feature type="coiled-coil region" evidence="17">
    <location>
        <begin position="89"/>
        <end position="153"/>
    </location>
</feature>